<evidence type="ECO:0000313" key="2">
    <source>
        <dbReference type="EMBL" id="CAA7014479.1"/>
    </source>
</evidence>
<dbReference type="Proteomes" id="UP000467841">
    <property type="component" value="Unassembled WGS sequence"/>
</dbReference>
<protein>
    <submittedName>
        <fullName evidence="2">Uncharacterized protein</fullName>
    </submittedName>
</protein>
<feature type="region of interest" description="Disordered" evidence="1">
    <location>
        <begin position="88"/>
        <end position="116"/>
    </location>
</feature>
<sequence length="116" mass="13637">MLKRIDLATYVNKVHLSSRSKVHKHAWAGVMEGWVTFRKVISETVLSGLKARTELDMMKREWDRMGRDGTRWDITGWDRTRRIGKKWDRTIQKGTGQNQTERDRTVQDGARYDETG</sequence>
<reference evidence="2" key="1">
    <citation type="submission" date="2020-01" db="EMBL/GenBank/DDBJ databases">
        <authorList>
            <person name="Mishra B."/>
        </authorList>
    </citation>
    <scope>NUCLEOTIDE SEQUENCE [LARGE SCALE GENOMIC DNA]</scope>
</reference>
<organism evidence="2 3">
    <name type="scientific">Microthlaspi erraticum</name>
    <dbReference type="NCBI Taxonomy" id="1685480"/>
    <lineage>
        <taxon>Eukaryota</taxon>
        <taxon>Viridiplantae</taxon>
        <taxon>Streptophyta</taxon>
        <taxon>Embryophyta</taxon>
        <taxon>Tracheophyta</taxon>
        <taxon>Spermatophyta</taxon>
        <taxon>Magnoliopsida</taxon>
        <taxon>eudicotyledons</taxon>
        <taxon>Gunneridae</taxon>
        <taxon>Pentapetalae</taxon>
        <taxon>rosids</taxon>
        <taxon>malvids</taxon>
        <taxon>Brassicales</taxon>
        <taxon>Brassicaceae</taxon>
        <taxon>Coluteocarpeae</taxon>
        <taxon>Microthlaspi</taxon>
    </lineage>
</organism>
<gene>
    <name evidence="2" type="ORF">MERR_LOCUS1713</name>
</gene>
<accession>A0A6D2HF83</accession>
<evidence type="ECO:0000313" key="3">
    <source>
        <dbReference type="Proteomes" id="UP000467841"/>
    </source>
</evidence>
<dbReference type="EMBL" id="CACVBM020000111">
    <property type="protein sequence ID" value="CAA7014479.1"/>
    <property type="molecule type" value="Genomic_DNA"/>
</dbReference>
<feature type="compositionally biased region" description="Basic and acidic residues" evidence="1">
    <location>
        <begin position="100"/>
        <end position="116"/>
    </location>
</feature>
<comment type="caution">
    <text evidence="2">The sequence shown here is derived from an EMBL/GenBank/DDBJ whole genome shotgun (WGS) entry which is preliminary data.</text>
</comment>
<evidence type="ECO:0000256" key="1">
    <source>
        <dbReference type="SAM" id="MobiDB-lite"/>
    </source>
</evidence>
<proteinExistence type="predicted"/>
<dbReference type="AlphaFoldDB" id="A0A6D2HF83"/>
<keyword evidence="3" id="KW-1185">Reference proteome</keyword>
<name>A0A6D2HF83_9BRAS</name>